<dbReference type="Pfam" id="PF00069">
    <property type="entry name" value="Pkinase"/>
    <property type="match status" value="1"/>
</dbReference>
<dbReference type="EC" id="2.7.11.1" evidence="4"/>
<evidence type="ECO:0000256" key="24">
    <source>
        <dbReference type="SAM" id="SignalP"/>
    </source>
</evidence>
<dbReference type="GO" id="GO:0002229">
    <property type="term" value="P:defense response to oomycetes"/>
    <property type="evidence" value="ECO:0007669"/>
    <property type="project" value="UniProtKB-ARBA"/>
</dbReference>
<dbReference type="CDD" id="cd14066">
    <property type="entry name" value="STKc_IRAK"/>
    <property type="match status" value="1"/>
</dbReference>
<evidence type="ECO:0000256" key="17">
    <source>
        <dbReference type="ARBA" id="ARBA00023170"/>
    </source>
</evidence>
<dbReference type="SMART" id="SM00220">
    <property type="entry name" value="S_TKc"/>
    <property type="match status" value="1"/>
</dbReference>
<dbReference type="Proteomes" id="UP000636800">
    <property type="component" value="Unassembled WGS sequence"/>
</dbReference>
<evidence type="ECO:0000256" key="18">
    <source>
        <dbReference type="ARBA" id="ARBA00023180"/>
    </source>
</evidence>
<dbReference type="InterPro" id="IPR017441">
    <property type="entry name" value="Protein_kinase_ATP_BS"/>
</dbReference>
<accession>A0A835U623</accession>
<keyword evidence="13" id="KW-0611">Plant defense</keyword>
<dbReference type="FunFam" id="3.30.200.20:FF:000168">
    <property type="entry name" value="L-type lectin-domain containing receptor kinase IX.1"/>
    <property type="match status" value="1"/>
</dbReference>
<evidence type="ECO:0000256" key="15">
    <source>
        <dbReference type="ARBA" id="ARBA00022989"/>
    </source>
</evidence>
<comment type="similarity">
    <text evidence="2">In the N-terminal section; belongs to the leguminous lectin family.</text>
</comment>
<feature type="domain" description="Protein kinase" evidence="25">
    <location>
        <begin position="345"/>
        <end position="627"/>
    </location>
</feature>
<evidence type="ECO:0000256" key="11">
    <source>
        <dbReference type="ARBA" id="ARBA00022741"/>
    </source>
</evidence>
<dbReference type="EMBL" id="JADCNL010000464">
    <property type="protein sequence ID" value="KAG0447476.1"/>
    <property type="molecule type" value="Genomic_DNA"/>
</dbReference>
<keyword evidence="14 22" id="KW-0067">ATP-binding</keyword>
<dbReference type="GO" id="GO:0005524">
    <property type="term" value="F:ATP binding"/>
    <property type="evidence" value="ECO:0007669"/>
    <property type="project" value="UniProtKB-UniRule"/>
</dbReference>
<evidence type="ECO:0000256" key="16">
    <source>
        <dbReference type="ARBA" id="ARBA00023136"/>
    </source>
</evidence>
<dbReference type="InterPro" id="IPR000985">
    <property type="entry name" value="Lectin_LegA_CS"/>
</dbReference>
<dbReference type="InterPro" id="IPR001220">
    <property type="entry name" value="Legume_lectin_dom"/>
</dbReference>
<dbReference type="SUPFAM" id="SSF49899">
    <property type="entry name" value="Concanavalin A-like lectins/glucanases"/>
    <property type="match status" value="1"/>
</dbReference>
<evidence type="ECO:0000259" key="25">
    <source>
        <dbReference type="PROSITE" id="PS50011"/>
    </source>
</evidence>
<keyword evidence="7" id="KW-0808">Transferase</keyword>
<dbReference type="InterPro" id="IPR013320">
    <property type="entry name" value="ConA-like_dom_sf"/>
</dbReference>
<evidence type="ECO:0000256" key="3">
    <source>
        <dbReference type="ARBA" id="ARBA00010217"/>
    </source>
</evidence>
<evidence type="ECO:0000256" key="19">
    <source>
        <dbReference type="ARBA" id="ARBA00058054"/>
    </source>
</evidence>
<keyword evidence="16 23" id="KW-0472">Membrane</keyword>
<evidence type="ECO:0000256" key="4">
    <source>
        <dbReference type="ARBA" id="ARBA00012513"/>
    </source>
</evidence>
<comment type="similarity">
    <text evidence="3">In the C-terminal section; belongs to the protein kinase superfamily. Ser/Thr protein kinase family.</text>
</comment>
<dbReference type="Gene3D" id="1.10.510.10">
    <property type="entry name" value="Transferase(Phosphotransferase) domain 1"/>
    <property type="match status" value="1"/>
</dbReference>
<dbReference type="PROSITE" id="PS00308">
    <property type="entry name" value="LECTIN_LEGUME_ALPHA"/>
    <property type="match status" value="1"/>
</dbReference>
<evidence type="ECO:0000313" key="27">
    <source>
        <dbReference type="Proteomes" id="UP000636800"/>
    </source>
</evidence>
<dbReference type="PROSITE" id="PS00307">
    <property type="entry name" value="LECTIN_LEGUME_BETA"/>
    <property type="match status" value="1"/>
</dbReference>
<keyword evidence="12" id="KW-0418">Kinase</keyword>
<sequence>MASPSSLSSSPSSSILFLIVFLPLLSLATSLSFSFPVFNSSVSQYIKFQNDTFFDRVIKLTKNEIGSDISHSVGRAYYGEAFHLHDASTGKLADFTTHFSFVINSFNSNFYGDGLAFFITPFPSIVPPNSFGSSLGLVDGHNALNASANQFVAVEFDTFMNSWDPSADHVGININSMRSAAVITWNSSIKDGRQANAWITYNATTKNLSVFLTYDPNPTYSGNSSLDYTVDLRDFLPEKVAVGFSAATGSLTEIHNIVSWDFSSTPLYRRKKISIGIFVGVILAVGFLSLGAGMYWFFVWKKKSKSKSNGEEELEYDEEIDGEFENGRGPKRFPFAMLASATRNFSDERKLGEGGFGGVYKGILCKPKKLEVAIKRVSKASKQGKKEYVSEVRIISRLRHRNLVQLVGWCHENKELLLVYEFMANGSLDSHLHGRDGDKQALRWPMRYKVAVGLASALLYLHEEWEECVVHRDIKPSNVMLDAGFNAKLGDFGLARLACHEQGLQTTILAGTMGYLAPEIVLSGKASKESDVYSFGIVLLEVACGRRPVESNEPANKVVLVPWVWKLYGSGDLLSAVDERLNSEFVEGEMISVLTVGLWCAHPEASLRPTIRQALAVLNLEAPLPQLPSKMPVPMYYAPPPTEFSTFTYTSSTTGVDSVFSGYNTTCPNAAMKTTTLSSSSANFLKQDKFDH</sequence>
<evidence type="ECO:0000256" key="22">
    <source>
        <dbReference type="PROSITE-ProRule" id="PRU10141"/>
    </source>
</evidence>
<proteinExistence type="inferred from homology"/>
<dbReference type="InterPro" id="IPR008271">
    <property type="entry name" value="Ser/Thr_kinase_AS"/>
</dbReference>
<dbReference type="PROSITE" id="PS00108">
    <property type="entry name" value="PROTEIN_KINASE_ST"/>
    <property type="match status" value="1"/>
</dbReference>
<keyword evidence="10" id="KW-0430">Lectin</keyword>
<dbReference type="InterPro" id="IPR011009">
    <property type="entry name" value="Kinase-like_dom_sf"/>
</dbReference>
<dbReference type="Gene3D" id="3.30.200.20">
    <property type="entry name" value="Phosphorylase Kinase, domain 1"/>
    <property type="match status" value="1"/>
</dbReference>
<dbReference type="GO" id="GO:0030246">
    <property type="term" value="F:carbohydrate binding"/>
    <property type="evidence" value="ECO:0007669"/>
    <property type="project" value="UniProtKB-KW"/>
</dbReference>
<evidence type="ECO:0000256" key="12">
    <source>
        <dbReference type="ARBA" id="ARBA00022777"/>
    </source>
</evidence>
<evidence type="ECO:0000256" key="21">
    <source>
        <dbReference type="ARBA" id="ARBA00063357"/>
    </source>
</evidence>
<evidence type="ECO:0000256" key="9">
    <source>
        <dbReference type="ARBA" id="ARBA00022729"/>
    </source>
</evidence>
<evidence type="ECO:0000256" key="20">
    <source>
        <dbReference type="ARBA" id="ARBA00058818"/>
    </source>
</evidence>
<dbReference type="GO" id="GO:0005886">
    <property type="term" value="C:plasma membrane"/>
    <property type="evidence" value="ECO:0007669"/>
    <property type="project" value="UniProtKB-SubCell"/>
</dbReference>
<evidence type="ECO:0000256" key="13">
    <source>
        <dbReference type="ARBA" id="ARBA00022821"/>
    </source>
</evidence>
<protein>
    <recommendedName>
        <fullName evidence="4">non-specific serine/threonine protein kinase</fullName>
        <ecNumber evidence="4">2.7.11.1</ecNumber>
    </recommendedName>
</protein>
<comment type="caution">
    <text evidence="26">The sequence shown here is derived from an EMBL/GenBank/DDBJ whole genome shotgun (WGS) entry which is preliminary data.</text>
</comment>
<dbReference type="Gene3D" id="2.60.120.200">
    <property type="match status" value="1"/>
</dbReference>
<comment type="function">
    <text evidence="20">Promotes hydrogen peroxide H(2)O(2) production and cell death.</text>
</comment>
<dbReference type="InterPro" id="IPR050528">
    <property type="entry name" value="L-type_Lectin-RKs"/>
</dbReference>
<keyword evidence="17" id="KW-0675">Receptor</keyword>
<reference evidence="26 27" key="1">
    <citation type="journal article" date="2020" name="Nat. Food">
        <title>A phased Vanilla planifolia genome enables genetic improvement of flavour and production.</title>
        <authorList>
            <person name="Hasing T."/>
            <person name="Tang H."/>
            <person name="Brym M."/>
            <person name="Khazi F."/>
            <person name="Huang T."/>
            <person name="Chambers A.H."/>
        </authorList>
    </citation>
    <scope>NUCLEOTIDE SEQUENCE [LARGE SCALE GENOMIC DNA]</scope>
    <source>
        <tissue evidence="26">Leaf</tissue>
    </source>
</reference>
<evidence type="ECO:0000313" key="26">
    <source>
        <dbReference type="EMBL" id="KAG0447476.1"/>
    </source>
</evidence>
<evidence type="ECO:0000256" key="7">
    <source>
        <dbReference type="ARBA" id="ARBA00022679"/>
    </source>
</evidence>
<gene>
    <name evidence="26" type="ORF">HPP92_028314</name>
</gene>
<evidence type="ECO:0000256" key="10">
    <source>
        <dbReference type="ARBA" id="ARBA00022734"/>
    </source>
</evidence>
<comment type="subcellular location">
    <subcellularLocation>
        <location evidence="1">Cell membrane</location>
        <topology evidence="1">Single-pass type I membrane protein</topology>
    </subcellularLocation>
</comment>
<dbReference type="SUPFAM" id="SSF56112">
    <property type="entry name" value="Protein kinase-like (PK-like)"/>
    <property type="match status" value="1"/>
</dbReference>
<keyword evidence="5" id="KW-1003">Cell membrane</keyword>
<evidence type="ECO:0000256" key="6">
    <source>
        <dbReference type="ARBA" id="ARBA00022527"/>
    </source>
</evidence>
<keyword evidence="6" id="KW-0723">Serine/threonine-protein kinase</keyword>
<dbReference type="PANTHER" id="PTHR27007">
    <property type="match status" value="1"/>
</dbReference>
<dbReference type="InterPro" id="IPR019825">
    <property type="entry name" value="Lectin_legB_Mn/Ca_BS"/>
</dbReference>
<evidence type="ECO:0000256" key="14">
    <source>
        <dbReference type="ARBA" id="ARBA00022840"/>
    </source>
</evidence>
<dbReference type="InterPro" id="IPR000719">
    <property type="entry name" value="Prot_kinase_dom"/>
</dbReference>
<evidence type="ECO:0000256" key="8">
    <source>
        <dbReference type="ARBA" id="ARBA00022692"/>
    </source>
</evidence>
<dbReference type="FunFam" id="2.60.120.200:FF:000103">
    <property type="entry name" value="L-type lectin-domain containing receptor kinase IX.1"/>
    <property type="match status" value="1"/>
</dbReference>
<dbReference type="CDD" id="cd06899">
    <property type="entry name" value="lectin_legume_LecRK_Arcelin_ConA"/>
    <property type="match status" value="1"/>
</dbReference>
<feature type="signal peptide" evidence="24">
    <location>
        <begin position="1"/>
        <end position="30"/>
    </location>
</feature>
<evidence type="ECO:0000256" key="1">
    <source>
        <dbReference type="ARBA" id="ARBA00004251"/>
    </source>
</evidence>
<evidence type="ECO:0000256" key="5">
    <source>
        <dbReference type="ARBA" id="ARBA00022475"/>
    </source>
</evidence>
<dbReference type="FunFam" id="1.10.510.10:FF:000240">
    <property type="entry name" value="Lectin-domain containing receptor kinase A4.3"/>
    <property type="match status" value="1"/>
</dbReference>
<comment type="function">
    <text evidence="19">Involved in resistance response to the pathogenic oomycetes Phytophthora infestans and Phytophthora capsici.</text>
</comment>
<feature type="binding site" evidence="22">
    <location>
        <position position="375"/>
    </location>
    <ligand>
        <name>ATP</name>
        <dbReference type="ChEBI" id="CHEBI:30616"/>
    </ligand>
</feature>
<dbReference type="GO" id="GO:0004674">
    <property type="term" value="F:protein serine/threonine kinase activity"/>
    <property type="evidence" value="ECO:0007669"/>
    <property type="project" value="UniProtKB-KW"/>
</dbReference>
<keyword evidence="11 22" id="KW-0547">Nucleotide-binding</keyword>
<keyword evidence="27" id="KW-1185">Reference proteome</keyword>
<dbReference type="Pfam" id="PF00139">
    <property type="entry name" value="Lectin_legB"/>
    <property type="match status" value="1"/>
</dbReference>
<keyword evidence="8 23" id="KW-0812">Transmembrane</keyword>
<keyword evidence="18" id="KW-0325">Glycoprotein</keyword>
<keyword evidence="15 23" id="KW-1133">Transmembrane helix</keyword>
<name>A0A835U623_VANPL</name>
<dbReference type="GO" id="GO:0009626">
    <property type="term" value="P:plant-type hypersensitive response"/>
    <property type="evidence" value="ECO:0007669"/>
    <property type="project" value="UniProtKB-ARBA"/>
</dbReference>
<keyword evidence="9 24" id="KW-0732">Signal</keyword>
<comment type="subunit">
    <text evidence="21">Interacts with ABCG40.</text>
</comment>
<evidence type="ECO:0000256" key="2">
    <source>
        <dbReference type="ARBA" id="ARBA00008536"/>
    </source>
</evidence>
<dbReference type="PROSITE" id="PS00107">
    <property type="entry name" value="PROTEIN_KINASE_ATP"/>
    <property type="match status" value="1"/>
</dbReference>
<organism evidence="26 27">
    <name type="scientific">Vanilla planifolia</name>
    <name type="common">Vanilla</name>
    <dbReference type="NCBI Taxonomy" id="51239"/>
    <lineage>
        <taxon>Eukaryota</taxon>
        <taxon>Viridiplantae</taxon>
        <taxon>Streptophyta</taxon>
        <taxon>Embryophyta</taxon>
        <taxon>Tracheophyta</taxon>
        <taxon>Spermatophyta</taxon>
        <taxon>Magnoliopsida</taxon>
        <taxon>Liliopsida</taxon>
        <taxon>Asparagales</taxon>
        <taxon>Orchidaceae</taxon>
        <taxon>Vanilloideae</taxon>
        <taxon>Vanilleae</taxon>
        <taxon>Vanilla</taxon>
    </lineage>
</organism>
<feature type="transmembrane region" description="Helical" evidence="23">
    <location>
        <begin position="273"/>
        <end position="298"/>
    </location>
</feature>
<dbReference type="PROSITE" id="PS50011">
    <property type="entry name" value="PROTEIN_KINASE_DOM"/>
    <property type="match status" value="1"/>
</dbReference>
<feature type="chain" id="PRO_5032277012" description="non-specific serine/threonine protein kinase" evidence="24">
    <location>
        <begin position="31"/>
        <end position="692"/>
    </location>
</feature>
<evidence type="ECO:0000256" key="23">
    <source>
        <dbReference type="SAM" id="Phobius"/>
    </source>
</evidence>
<dbReference type="AlphaFoldDB" id="A0A835U623"/>